<dbReference type="GO" id="GO:0022857">
    <property type="term" value="F:transmembrane transporter activity"/>
    <property type="evidence" value="ECO:0007669"/>
    <property type="project" value="TreeGrafter"/>
</dbReference>
<dbReference type="PANTHER" id="PTHR23501:SF87">
    <property type="entry name" value="SIDEROPHORE IRON TRANSPORTER 2"/>
    <property type="match status" value="1"/>
</dbReference>
<feature type="transmembrane region" description="Helical" evidence="5">
    <location>
        <begin position="292"/>
        <end position="321"/>
    </location>
</feature>
<reference evidence="6" key="1">
    <citation type="submission" date="2020-11" db="EMBL/GenBank/DDBJ databases">
        <authorList>
            <consortium name="DOE Joint Genome Institute"/>
            <person name="Ahrendt S."/>
            <person name="Riley R."/>
            <person name="Andreopoulos W."/>
            <person name="Labutti K."/>
            <person name="Pangilinan J."/>
            <person name="Ruiz-Duenas F.J."/>
            <person name="Barrasa J.M."/>
            <person name="Sanchez-Garcia M."/>
            <person name="Camarero S."/>
            <person name="Miyauchi S."/>
            <person name="Serrano A."/>
            <person name="Linde D."/>
            <person name="Babiker R."/>
            <person name="Drula E."/>
            <person name="Ayuso-Fernandez I."/>
            <person name="Pacheco R."/>
            <person name="Padilla G."/>
            <person name="Ferreira P."/>
            <person name="Barriuso J."/>
            <person name="Kellner H."/>
            <person name="Castanera R."/>
            <person name="Alfaro M."/>
            <person name="Ramirez L."/>
            <person name="Pisabarro A.G."/>
            <person name="Kuo A."/>
            <person name="Tritt A."/>
            <person name="Lipzen A."/>
            <person name="He G."/>
            <person name="Yan M."/>
            <person name="Ng V."/>
            <person name="Cullen D."/>
            <person name="Martin F."/>
            <person name="Rosso M.-N."/>
            <person name="Henrissat B."/>
            <person name="Hibbett D."/>
            <person name="Martinez A.T."/>
            <person name="Grigoriev I.V."/>
        </authorList>
    </citation>
    <scope>NUCLEOTIDE SEQUENCE</scope>
    <source>
        <strain evidence="6">CBS 506.95</strain>
    </source>
</reference>
<feature type="transmembrane region" description="Helical" evidence="5">
    <location>
        <begin position="253"/>
        <end position="272"/>
    </location>
</feature>
<organism evidence="6 7">
    <name type="scientific">Crepidotus variabilis</name>
    <dbReference type="NCBI Taxonomy" id="179855"/>
    <lineage>
        <taxon>Eukaryota</taxon>
        <taxon>Fungi</taxon>
        <taxon>Dikarya</taxon>
        <taxon>Basidiomycota</taxon>
        <taxon>Agaricomycotina</taxon>
        <taxon>Agaricomycetes</taxon>
        <taxon>Agaricomycetidae</taxon>
        <taxon>Agaricales</taxon>
        <taxon>Agaricineae</taxon>
        <taxon>Crepidotaceae</taxon>
        <taxon>Crepidotus</taxon>
    </lineage>
</organism>
<evidence type="ECO:0000256" key="1">
    <source>
        <dbReference type="ARBA" id="ARBA00004141"/>
    </source>
</evidence>
<feature type="transmembrane region" description="Helical" evidence="5">
    <location>
        <begin position="405"/>
        <end position="431"/>
    </location>
</feature>
<gene>
    <name evidence="6" type="ORF">CPB83DRAFT_871991</name>
</gene>
<protein>
    <submittedName>
        <fullName evidence="6">Major facilitator superfamily domain-containing protein</fullName>
    </submittedName>
</protein>
<keyword evidence="2 5" id="KW-0812">Transmembrane</keyword>
<feature type="transmembrane region" description="Helical" evidence="5">
    <location>
        <begin position="87"/>
        <end position="105"/>
    </location>
</feature>
<feature type="transmembrane region" description="Helical" evidence="5">
    <location>
        <begin position="222"/>
        <end position="241"/>
    </location>
</feature>
<accession>A0A9P6JIN7</accession>
<feature type="transmembrane region" description="Helical" evidence="5">
    <location>
        <begin position="166"/>
        <end position="188"/>
    </location>
</feature>
<dbReference type="GO" id="GO:0005886">
    <property type="term" value="C:plasma membrane"/>
    <property type="evidence" value="ECO:0007669"/>
    <property type="project" value="TreeGrafter"/>
</dbReference>
<feature type="transmembrane region" description="Helical" evidence="5">
    <location>
        <begin position="341"/>
        <end position="362"/>
    </location>
</feature>
<dbReference type="EMBL" id="MU157945">
    <property type="protein sequence ID" value="KAF9522452.1"/>
    <property type="molecule type" value="Genomic_DNA"/>
</dbReference>
<dbReference type="OrthoDB" id="2241241at2759"/>
<comment type="caution">
    <text evidence="6">The sequence shown here is derived from an EMBL/GenBank/DDBJ whole genome shotgun (WGS) entry which is preliminary data.</text>
</comment>
<keyword evidence="4 5" id="KW-0472">Membrane</keyword>
<comment type="subcellular location">
    <subcellularLocation>
        <location evidence="1">Membrane</location>
        <topology evidence="1">Multi-pass membrane protein</topology>
    </subcellularLocation>
</comment>
<keyword evidence="7" id="KW-1185">Reference proteome</keyword>
<evidence type="ECO:0000313" key="7">
    <source>
        <dbReference type="Proteomes" id="UP000807306"/>
    </source>
</evidence>
<evidence type="ECO:0000313" key="6">
    <source>
        <dbReference type="EMBL" id="KAF9522452.1"/>
    </source>
</evidence>
<name>A0A9P6JIN7_9AGAR</name>
<sequence>MTADAGVHAVETSHKVYGKYSNFFFFSSASYIYSLDGTTTWNYQAFALSNFGGVALLGTIQVTQSTIVAVGKPVIAKIADVGSRGTAYALVLVFYVLGYIVVASAKNAATIIGGTVLYAVGYTGLQLLTQVIIAEITTLKWRGLVSGLMSAPNNATNVLQGVGWRWGYGMFAILVPVALAPLISTLLWGEYKITKLGLSRQRATRTVSIFPRTVQMASKLDLLDLILMGASIALILLPLTLTSGGVKGQIHSPSQIAMLIVGCVTFPLYILWDAKFAKYPVIPRRFLTNRTFLIAALVGALDFASLKVSFYISFTFLYSFVLVVKPWPLLHASYFASTQTIALSVFAILGGVICASGAGLMIHSRGANASDAEVVWSQILQGMDCGLASVSSQVSAQASVAHSDVAMITAVVLLITEIGGAIGGAIGMFLFSLAHYLPQLTDDRRNELFGSILAAAAKARGDPVREGVIMAYAEVMKIAATVVAVVPFVLSFWLPNWYLGDQQNAIDNVDLVREKVHEIRA</sequence>
<keyword evidence="3 5" id="KW-1133">Transmembrane helix</keyword>
<feature type="transmembrane region" description="Helical" evidence="5">
    <location>
        <begin position="117"/>
        <end position="139"/>
    </location>
</feature>
<feature type="transmembrane region" description="Helical" evidence="5">
    <location>
        <begin position="475"/>
        <end position="494"/>
    </location>
</feature>
<proteinExistence type="predicted"/>
<evidence type="ECO:0000256" key="5">
    <source>
        <dbReference type="SAM" id="Phobius"/>
    </source>
</evidence>
<dbReference type="Gene3D" id="1.20.1250.20">
    <property type="entry name" value="MFS general substrate transporter like domains"/>
    <property type="match status" value="1"/>
</dbReference>
<dbReference type="Proteomes" id="UP000807306">
    <property type="component" value="Unassembled WGS sequence"/>
</dbReference>
<dbReference type="SUPFAM" id="SSF103473">
    <property type="entry name" value="MFS general substrate transporter"/>
    <property type="match status" value="1"/>
</dbReference>
<dbReference type="PANTHER" id="PTHR23501">
    <property type="entry name" value="MAJOR FACILITATOR SUPERFAMILY"/>
    <property type="match status" value="1"/>
</dbReference>
<evidence type="ECO:0000256" key="2">
    <source>
        <dbReference type="ARBA" id="ARBA00022692"/>
    </source>
</evidence>
<evidence type="ECO:0000256" key="4">
    <source>
        <dbReference type="ARBA" id="ARBA00023136"/>
    </source>
</evidence>
<dbReference type="AlphaFoldDB" id="A0A9P6JIN7"/>
<dbReference type="InterPro" id="IPR036259">
    <property type="entry name" value="MFS_trans_sf"/>
</dbReference>
<evidence type="ECO:0000256" key="3">
    <source>
        <dbReference type="ARBA" id="ARBA00022989"/>
    </source>
</evidence>